<dbReference type="InterPro" id="IPR056304">
    <property type="entry name" value="Lip-like_C"/>
</dbReference>
<evidence type="ECO:0000313" key="8">
    <source>
        <dbReference type="EMBL" id="KAH6645863.1"/>
    </source>
</evidence>
<comment type="subcellular location">
    <subcellularLocation>
        <location evidence="1">Secreted</location>
    </subcellularLocation>
</comment>
<dbReference type="InterPro" id="IPR029058">
    <property type="entry name" value="AB_hydrolase_fold"/>
</dbReference>
<dbReference type="Pfam" id="PF24708">
    <property type="entry name" value="Lip_C"/>
    <property type="match status" value="1"/>
</dbReference>
<feature type="region of interest" description="Disordered" evidence="6">
    <location>
        <begin position="1"/>
        <end position="33"/>
    </location>
</feature>
<dbReference type="PANTHER" id="PTHR34043:SF3">
    <property type="entry name" value="ALPHA_BETA-HYDROLASES SUPERFAMILY PROTEIN"/>
    <property type="match status" value="1"/>
</dbReference>
<dbReference type="GO" id="GO:0006629">
    <property type="term" value="P:lipid metabolic process"/>
    <property type="evidence" value="ECO:0007669"/>
    <property type="project" value="UniProtKB-KW"/>
</dbReference>
<comment type="caution">
    <text evidence="8">The sequence shown here is derived from an EMBL/GenBank/DDBJ whole genome shotgun (WGS) entry which is preliminary data.</text>
</comment>
<feature type="compositionally biased region" description="Pro residues" evidence="6">
    <location>
        <begin position="14"/>
        <end position="28"/>
    </location>
</feature>
<proteinExistence type="predicted"/>
<evidence type="ECO:0000256" key="2">
    <source>
        <dbReference type="ARBA" id="ARBA00022525"/>
    </source>
</evidence>
<dbReference type="SUPFAM" id="SSF53474">
    <property type="entry name" value="alpha/beta-Hydrolases"/>
    <property type="match status" value="1"/>
</dbReference>
<evidence type="ECO:0000256" key="1">
    <source>
        <dbReference type="ARBA" id="ARBA00004613"/>
    </source>
</evidence>
<evidence type="ECO:0000256" key="4">
    <source>
        <dbReference type="ARBA" id="ARBA00022801"/>
    </source>
</evidence>
<reference evidence="8" key="1">
    <citation type="journal article" date="2021" name="Nat. Commun.">
        <title>Genetic determinants of endophytism in the Arabidopsis root mycobiome.</title>
        <authorList>
            <person name="Mesny F."/>
            <person name="Miyauchi S."/>
            <person name="Thiergart T."/>
            <person name="Pickel B."/>
            <person name="Atanasova L."/>
            <person name="Karlsson M."/>
            <person name="Huettel B."/>
            <person name="Barry K.W."/>
            <person name="Haridas S."/>
            <person name="Chen C."/>
            <person name="Bauer D."/>
            <person name="Andreopoulos W."/>
            <person name="Pangilinan J."/>
            <person name="LaButti K."/>
            <person name="Riley R."/>
            <person name="Lipzen A."/>
            <person name="Clum A."/>
            <person name="Drula E."/>
            <person name="Henrissat B."/>
            <person name="Kohler A."/>
            <person name="Grigoriev I.V."/>
            <person name="Martin F.M."/>
            <person name="Hacquard S."/>
        </authorList>
    </citation>
    <scope>NUCLEOTIDE SEQUENCE</scope>
    <source>
        <strain evidence="8">MPI-SDFR-AT-0073</strain>
    </source>
</reference>
<sequence>MVDNNLNSGRARPVAPPPPPPPQQPPESIPVNFGINHPSPFPALVAAAVTDQAVLYDTAANRLPADWAWSATNRTNFICHSQGGTTIRYLIELLSGASDPDLPQFLGTNRQSWVKSVVTLGTPHKGTTVTEVVDSILNPRGLDPLIDFVTSCSFEDKGQRLYDLHLDHWGFHRTNPGQTYQEMRAEIAPTIAAWWAGPHNGLFDNSIQGVTALDLFAPNPSPDIYYFTMSFCATQPFLDVMLTAQDVNEFLALFPLNWLWNPLGVFGRVAAPLQSLGSILGVLPSLHATLTSVTRMANRHLGKMGYFSQIPAPGTQLPRSDMLPLIMFFAYAMGGRNTTPPGWPAGNSEAFKLNDGIVNTESMDGPVGGPVNYGNFTQQLAATGGQFVKGEYWHLGTNGTVDHADQVGVFTDPITNAEVKVMYLLFAELGDRLL</sequence>
<evidence type="ECO:0000259" key="7">
    <source>
        <dbReference type="Pfam" id="PF24708"/>
    </source>
</evidence>
<dbReference type="RefSeq" id="XP_045952377.1">
    <property type="nucleotide sequence ID" value="XM_046109318.1"/>
</dbReference>
<protein>
    <recommendedName>
        <fullName evidence="7">Lipase-like C-terminal domain-containing protein</fullName>
    </recommendedName>
</protein>
<feature type="domain" description="Lipase-like C-terminal" evidence="7">
    <location>
        <begin position="69"/>
        <end position="252"/>
    </location>
</feature>
<dbReference type="GO" id="GO:0016787">
    <property type="term" value="F:hydrolase activity"/>
    <property type="evidence" value="ECO:0007669"/>
    <property type="project" value="UniProtKB-KW"/>
</dbReference>
<keyword evidence="5" id="KW-0443">Lipid metabolism</keyword>
<gene>
    <name evidence="8" type="ORF">BKA67DRAFT_695816</name>
</gene>
<evidence type="ECO:0000313" key="9">
    <source>
        <dbReference type="Proteomes" id="UP000758603"/>
    </source>
</evidence>
<keyword evidence="9" id="KW-1185">Reference proteome</keyword>
<dbReference type="GO" id="GO:0005576">
    <property type="term" value="C:extracellular region"/>
    <property type="evidence" value="ECO:0007669"/>
    <property type="project" value="UniProtKB-SubCell"/>
</dbReference>
<dbReference type="Gene3D" id="3.40.50.1820">
    <property type="entry name" value="alpha/beta hydrolase"/>
    <property type="match status" value="1"/>
</dbReference>
<dbReference type="AlphaFoldDB" id="A0A9P8RH02"/>
<keyword evidence="2" id="KW-0964">Secreted</keyword>
<dbReference type="PANTHER" id="PTHR34043">
    <property type="entry name" value="ALPHA/BETA-HYDROLASES SUPERFAMILY PROTEIN"/>
    <property type="match status" value="1"/>
</dbReference>
<dbReference type="OrthoDB" id="206848at2759"/>
<keyword evidence="4" id="KW-0378">Hydrolase</keyword>
<name>A0A9P8RH02_9PEZI</name>
<evidence type="ECO:0000256" key="5">
    <source>
        <dbReference type="ARBA" id="ARBA00023098"/>
    </source>
</evidence>
<organism evidence="8 9">
    <name type="scientific">Truncatella angustata</name>
    <dbReference type="NCBI Taxonomy" id="152316"/>
    <lineage>
        <taxon>Eukaryota</taxon>
        <taxon>Fungi</taxon>
        <taxon>Dikarya</taxon>
        <taxon>Ascomycota</taxon>
        <taxon>Pezizomycotina</taxon>
        <taxon>Sordariomycetes</taxon>
        <taxon>Xylariomycetidae</taxon>
        <taxon>Amphisphaeriales</taxon>
        <taxon>Sporocadaceae</taxon>
        <taxon>Truncatella</taxon>
    </lineage>
</organism>
<keyword evidence="3" id="KW-0732">Signal</keyword>
<accession>A0A9P8RH02</accession>
<evidence type="ECO:0000256" key="6">
    <source>
        <dbReference type="SAM" id="MobiDB-lite"/>
    </source>
</evidence>
<dbReference type="Proteomes" id="UP000758603">
    <property type="component" value="Unassembled WGS sequence"/>
</dbReference>
<dbReference type="GeneID" id="70138209"/>
<evidence type="ECO:0000256" key="3">
    <source>
        <dbReference type="ARBA" id="ARBA00022729"/>
    </source>
</evidence>
<dbReference type="EMBL" id="JAGPXC010000010">
    <property type="protein sequence ID" value="KAH6645863.1"/>
    <property type="molecule type" value="Genomic_DNA"/>
</dbReference>